<gene>
    <name evidence="3" type="ORF">SME10408_24</name>
    <name evidence="2" type="ORF">SME112820_24</name>
</gene>
<evidence type="ECO:0000313" key="2">
    <source>
        <dbReference type="EMBL" id="AGZ03783.1"/>
    </source>
</evidence>
<name>M4T5W8_SERMA</name>
<protein>
    <submittedName>
        <fullName evidence="1">Uncharacterized protein</fullName>
    </submittedName>
</protein>
<dbReference type="RefSeq" id="WP_033635649.1">
    <property type="nucleotide sequence ID" value="NZ_JACOKW010000001.1"/>
</dbReference>
<dbReference type="EMBL" id="KF445086">
    <property type="protein sequence ID" value="AGZ03822.1"/>
    <property type="molecule type" value="Genomic_DNA"/>
</dbReference>
<accession>M4T5W8</accession>
<dbReference type="InterPro" id="IPR013324">
    <property type="entry name" value="RNA_pol_sigma_r3/r4-like"/>
</dbReference>
<dbReference type="SUPFAM" id="SSF88659">
    <property type="entry name" value="Sigma3 and sigma4 domains of RNA polymerase sigma factors"/>
    <property type="match status" value="1"/>
</dbReference>
<sequence>MTVVSHVLIFSYDKFFSYGLKENLPSKDFIFYDLDDTVFFINKMFNLLYPSAFVLFDDKLENLGKMIFKGCGCRLLNINDVKLNNIGEVFQRKSKTKITAIENQKNIVFFYYFVNMLSYKEISVLTGLSEQRISYLIRMVARKNKFINKIMMTNHVYCTNDKNVW</sequence>
<dbReference type="EMBL" id="KF318367">
    <property type="protein sequence ID" value="AGZ03783.1"/>
    <property type="molecule type" value="Genomic_DNA"/>
</dbReference>
<proteinExistence type="predicted"/>
<dbReference type="AlphaFoldDB" id="M4T5W8"/>
<organism evidence="1">
    <name type="scientific">Serratia marcescens</name>
    <dbReference type="NCBI Taxonomy" id="615"/>
    <lineage>
        <taxon>Bacteria</taxon>
        <taxon>Pseudomonadati</taxon>
        <taxon>Pseudomonadota</taxon>
        <taxon>Gammaproteobacteria</taxon>
        <taxon>Enterobacterales</taxon>
        <taxon>Yersiniaceae</taxon>
        <taxon>Serratia</taxon>
    </lineage>
</organism>
<evidence type="ECO:0000313" key="1">
    <source>
        <dbReference type="EMBL" id="AGH62546.1"/>
    </source>
</evidence>
<reference evidence="2" key="2">
    <citation type="journal article" date="2014" name="J. Antimicrob. Chemother.">
        <title>Serratia marcescens harbouring SME-type class A carbapenemases in Canada and the presence of blaSME on a novel genomic island, SmarGI1-1.</title>
        <authorList>
            <person name="Mataseje L.F."/>
            <person name="Boyd D.A."/>
            <person name="Delport J."/>
            <person name="Hoang L."/>
            <person name="Imperial M."/>
            <person name="Lefebvre B."/>
            <person name="Kuhn M."/>
            <person name="Van Caeseele P."/>
            <person name="Willey B.M."/>
            <person name="Mulvey M.R."/>
        </authorList>
    </citation>
    <scope>NUCLEOTIDE SEQUENCE</scope>
    <source>
        <strain evidence="3">N10-0408</strain>
        <strain evidence="2">N11-2820</strain>
    </source>
</reference>
<reference evidence="1" key="1">
    <citation type="submission" date="2012-12" db="EMBL/GenBank/DDBJ databases">
        <title>Emergence of Serratia marcescens harboring SME-type class A carbapenemases in Canada.</title>
        <authorList>
            <person name="Boyd D.A."/>
            <person name="Mataseje L.F."/>
            <person name="Mulvey M.R."/>
        </authorList>
    </citation>
    <scope>NUCLEOTIDE SEQUENCE</scope>
    <source>
        <strain evidence="1">N10-408</strain>
    </source>
</reference>
<dbReference type="EMBL" id="KC352682">
    <property type="protein sequence ID" value="AGH62546.1"/>
    <property type="molecule type" value="Genomic_DNA"/>
</dbReference>
<evidence type="ECO:0000313" key="3">
    <source>
        <dbReference type="EMBL" id="AGZ03822.1"/>
    </source>
</evidence>